<evidence type="ECO:0000256" key="6">
    <source>
        <dbReference type="ARBA" id="ARBA00022989"/>
    </source>
</evidence>
<evidence type="ECO:0000256" key="2">
    <source>
        <dbReference type="ARBA" id="ARBA00010271"/>
    </source>
</evidence>
<dbReference type="InterPro" id="IPR015338">
    <property type="entry name" value="GT64_dom"/>
</dbReference>
<dbReference type="InterPro" id="IPR029044">
    <property type="entry name" value="Nucleotide-diphossugar_trans"/>
</dbReference>
<evidence type="ECO:0000256" key="10">
    <source>
        <dbReference type="SAM" id="Phobius"/>
    </source>
</evidence>
<keyword evidence="9" id="KW-0175">Coiled coil</keyword>
<dbReference type="GO" id="GO:0016757">
    <property type="term" value="F:glycosyltransferase activity"/>
    <property type="evidence" value="ECO:0007669"/>
    <property type="project" value="InterPro"/>
</dbReference>
<dbReference type="InterPro" id="IPR040911">
    <property type="entry name" value="Exostosin_GT47"/>
</dbReference>
<dbReference type="PANTHER" id="PTHR48261">
    <property type="entry name" value="ACETYLGLUCOSAMINYLTRANSFERASE"/>
    <property type="match status" value="1"/>
</dbReference>
<proteinExistence type="inferred from homology"/>
<evidence type="ECO:0000256" key="7">
    <source>
        <dbReference type="ARBA" id="ARBA00023136"/>
    </source>
</evidence>
<reference evidence="13" key="1">
    <citation type="journal article" date="2020" name="Cell">
        <title>Large-Scale Comparative Analyses of Tick Genomes Elucidate Their Genetic Diversity and Vector Capacities.</title>
        <authorList>
            <consortium name="Tick Genome and Microbiome Consortium (TIGMIC)"/>
            <person name="Jia N."/>
            <person name="Wang J."/>
            <person name="Shi W."/>
            <person name="Du L."/>
            <person name="Sun Y."/>
            <person name="Zhan W."/>
            <person name="Jiang J.F."/>
            <person name="Wang Q."/>
            <person name="Zhang B."/>
            <person name="Ji P."/>
            <person name="Bell-Sakyi L."/>
            <person name="Cui X.M."/>
            <person name="Yuan T.T."/>
            <person name="Jiang B.G."/>
            <person name="Yang W.F."/>
            <person name="Lam T.T."/>
            <person name="Chang Q.C."/>
            <person name="Ding S.J."/>
            <person name="Wang X.J."/>
            <person name="Zhu J.G."/>
            <person name="Ruan X.D."/>
            <person name="Zhao L."/>
            <person name="Wei J.T."/>
            <person name="Ye R.Z."/>
            <person name="Que T.C."/>
            <person name="Du C.H."/>
            <person name="Zhou Y.H."/>
            <person name="Cheng J.X."/>
            <person name="Dai P.F."/>
            <person name="Guo W.B."/>
            <person name="Han X.H."/>
            <person name="Huang E.J."/>
            <person name="Li L.F."/>
            <person name="Wei W."/>
            <person name="Gao Y.C."/>
            <person name="Liu J.Z."/>
            <person name="Shao H.Z."/>
            <person name="Wang X."/>
            <person name="Wang C.C."/>
            <person name="Yang T.C."/>
            <person name="Huo Q.B."/>
            <person name="Li W."/>
            <person name="Chen H.Y."/>
            <person name="Chen S.E."/>
            <person name="Zhou L.G."/>
            <person name="Ni X.B."/>
            <person name="Tian J.H."/>
            <person name="Sheng Y."/>
            <person name="Liu T."/>
            <person name="Pan Y.S."/>
            <person name="Xia L.Y."/>
            <person name="Li J."/>
            <person name="Zhao F."/>
            <person name="Cao W.C."/>
        </authorList>
    </citation>
    <scope>NUCLEOTIDE SEQUENCE</scope>
    <source>
        <strain evidence="13">Rmic-2018</strain>
    </source>
</reference>
<evidence type="ECO:0000259" key="11">
    <source>
        <dbReference type="Pfam" id="PF03016"/>
    </source>
</evidence>
<comment type="similarity">
    <text evidence="2">Belongs to the glycosyltransferase 47 family.</text>
</comment>
<evidence type="ECO:0000259" key="12">
    <source>
        <dbReference type="Pfam" id="PF09258"/>
    </source>
</evidence>
<dbReference type="VEuPathDB" id="VectorBase:LOC119174327"/>
<feature type="coiled-coil region" evidence="9">
    <location>
        <begin position="71"/>
        <end position="133"/>
    </location>
</feature>
<dbReference type="InterPro" id="IPR004263">
    <property type="entry name" value="Exostosin"/>
</dbReference>
<dbReference type="AlphaFoldDB" id="A0A9J6DEL5"/>
<protein>
    <recommendedName>
        <fullName evidence="15">Glycosyl transferase family 64 domain protein</fullName>
    </recommendedName>
</protein>
<keyword evidence="5" id="KW-0256">Endoplasmic reticulum</keyword>
<dbReference type="SUPFAM" id="SSF53448">
    <property type="entry name" value="Nucleotide-diphospho-sugar transferases"/>
    <property type="match status" value="1"/>
</dbReference>
<evidence type="ECO:0000256" key="4">
    <source>
        <dbReference type="ARBA" id="ARBA00022692"/>
    </source>
</evidence>
<gene>
    <name evidence="13" type="ORF">HPB51_001724</name>
</gene>
<reference evidence="13" key="2">
    <citation type="submission" date="2021-09" db="EMBL/GenBank/DDBJ databases">
        <authorList>
            <person name="Jia N."/>
            <person name="Wang J."/>
            <person name="Shi W."/>
            <person name="Du L."/>
            <person name="Sun Y."/>
            <person name="Zhan W."/>
            <person name="Jiang J."/>
            <person name="Wang Q."/>
            <person name="Zhang B."/>
            <person name="Ji P."/>
            <person name="Sakyi L.B."/>
            <person name="Cui X."/>
            <person name="Yuan T."/>
            <person name="Jiang B."/>
            <person name="Yang W."/>
            <person name="Lam T.T.-Y."/>
            <person name="Chang Q."/>
            <person name="Ding S."/>
            <person name="Wang X."/>
            <person name="Zhu J."/>
            <person name="Ruan X."/>
            <person name="Zhao L."/>
            <person name="Wei J."/>
            <person name="Que T."/>
            <person name="Du C."/>
            <person name="Cheng J."/>
            <person name="Dai P."/>
            <person name="Han X."/>
            <person name="Huang E."/>
            <person name="Gao Y."/>
            <person name="Liu J."/>
            <person name="Shao H."/>
            <person name="Ye R."/>
            <person name="Li L."/>
            <person name="Wei W."/>
            <person name="Wang X."/>
            <person name="Wang C."/>
            <person name="Huo Q."/>
            <person name="Li W."/>
            <person name="Guo W."/>
            <person name="Chen H."/>
            <person name="Chen S."/>
            <person name="Zhou L."/>
            <person name="Zhou L."/>
            <person name="Ni X."/>
            <person name="Tian J."/>
            <person name="Zhou Y."/>
            <person name="Sheng Y."/>
            <person name="Liu T."/>
            <person name="Pan Y."/>
            <person name="Xia L."/>
            <person name="Li J."/>
            <person name="Zhao F."/>
            <person name="Cao W."/>
        </authorList>
    </citation>
    <scope>NUCLEOTIDE SEQUENCE</scope>
    <source>
        <strain evidence="13">Rmic-2018</strain>
        <tissue evidence="13">Larvae</tissue>
    </source>
</reference>
<keyword evidence="3" id="KW-0808">Transferase</keyword>
<evidence type="ECO:0000313" key="13">
    <source>
        <dbReference type="EMBL" id="KAH8020426.1"/>
    </source>
</evidence>
<keyword evidence="14" id="KW-1185">Reference proteome</keyword>
<feature type="domain" description="Exostosin GT47" evidence="11">
    <location>
        <begin position="199"/>
        <end position="460"/>
    </location>
</feature>
<sequence length="908" mass="103610">MRAWFVGVGTTRFILLALFALIIMSLFMHYYISKFAGTVDSATDLQRRIQLDDIHVLEDLKLRIEEFLRIKLSVSSELRDLEKKRQRLQAEIFTLTQSVEESKRGYTKNRLELDRIKLSLKQAAYAREELENRNIPLLRPPLKLLTGEDARQLYLPRPAPPECRMHSCFDYSRCSLTSGFPVYFYPTDDSVPELNVRASLAQILDTNVHTTFDPSTACVHVVILGGHLPSWSVASYLRQLTHWNGSGRNHIIINLSGTTILTEKHVQQAIIAQSSAEAVAFRRKFDITLTPAPSGKELAQPWESAPVILPARRRYLLSFQGRLAQDANITIEARANEMIVNILGKMSRGFDNELNFSFSCLAAENVSSAPNDWLLCGDPSSRAQLLRESTFSIVFAPPAGFVSTATFLVRIRESMQNGAIPVILGGDAVELPFSEFVDWSRAALLLPLARVTEVHFILRTYLDADIVELRRRGRLLWESYLSTTSRMINAVLSLVRTRLGIPAPPAHEEPSPSVFNATFRPVTIEAAPNTEMDEMLGPIEPPFPSLTYQRNFSVTLNDQAKVWNEDFDPHTMYPYRVQEPILPSEAKFMGSSFGFRPVAQGAGGSGKEFGEVLGGNVPREQFTVVMLTYEREAVLIDSLQRLHSLPHLNKVIVVWNSLKPPSPDLRWPDIGVPIEASWAIVHPEYAIAVASRHHYALWSNRALFMVVRAKKNSLNNRFLPFSAIETEAVLSVDDDTHLRHDEIVFGFRVWREARDRIVGFPGRYHAWDINHKSWYYNSNYSCELSMVLMGAAFFHKYYSYVYTYVMPQAIRDKVDEYMNCEDIAMNFLVSHITRKPPLKVTTRWTFRCPGCTVSLSADDSHFHERDTCLNFFVKVYGYMPLLYTQFRLDSILFKTRIPHDRQKCFKFI</sequence>
<keyword evidence="7 10" id="KW-0472">Membrane</keyword>
<feature type="domain" description="Glycosyl transferase 64" evidence="12">
    <location>
        <begin position="622"/>
        <end position="893"/>
    </location>
</feature>
<evidence type="ECO:0000256" key="8">
    <source>
        <dbReference type="ARBA" id="ARBA00023157"/>
    </source>
</evidence>
<evidence type="ECO:0000256" key="5">
    <source>
        <dbReference type="ARBA" id="ARBA00022824"/>
    </source>
</evidence>
<evidence type="ECO:0008006" key="15">
    <source>
        <dbReference type="Google" id="ProtNLM"/>
    </source>
</evidence>
<dbReference type="Proteomes" id="UP000821866">
    <property type="component" value="Chromosome 7"/>
</dbReference>
<keyword evidence="8" id="KW-1015">Disulfide bond</keyword>
<dbReference type="GO" id="GO:0005789">
    <property type="term" value="C:endoplasmic reticulum membrane"/>
    <property type="evidence" value="ECO:0007669"/>
    <property type="project" value="UniProtKB-SubCell"/>
</dbReference>
<dbReference type="GO" id="GO:0015012">
    <property type="term" value="P:heparan sulfate proteoglycan biosynthetic process"/>
    <property type="evidence" value="ECO:0007669"/>
    <property type="project" value="UniProtKB-ARBA"/>
</dbReference>
<name>A0A9J6DEL5_RHIMP</name>
<evidence type="ECO:0000256" key="9">
    <source>
        <dbReference type="SAM" id="Coils"/>
    </source>
</evidence>
<dbReference type="Gene3D" id="3.90.550.10">
    <property type="entry name" value="Spore Coat Polysaccharide Biosynthesis Protein SpsA, Chain A"/>
    <property type="match status" value="1"/>
</dbReference>
<dbReference type="PANTHER" id="PTHR48261:SF4">
    <property type="entry name" value="EXOSTOSIN LIKE GLYCOSYLTRANSFERASE 3"/>
    <property type="match status" value="1"/>
</dbReference>
<evidence type="ECO:0000256" key="3">
    <source>
        <dbReference type="ARBA" id="ARBA00022679"/>
    </source>
</evidence>
<evidence type="ECO:0000256" key="1">
    <source>
        <dbReference type="ARBA" id="ARBA00004648"/>
    </source>
</evidence>
<keyword evidence="6 10" id="KW-1133">Transmembrane helix</keyword>
<dbReference type="Pfam" id="PF03016">
    <property type="entry name" value="Exostosin_GT47"/>
    <property type="match status" value="1"/>
</dbReference>
<accession>A0A9J6DEL5</accession>
<organism evidence="13 14">
    <name type="scientific">Rhipicephalus microplus</name>
    <name type="common">Cattle tick</name>
    <name type="synonym">Boophilus microplus</name>
    <dbReference type="NCBI Taxonomy" id="6941"/>
    <lineage>
        <taxon>Eukaryota</taxon>
        <taxon>Metazoa</taxon>
        <taxon>Ecdysozoa</taxon>
        <taxon>Arthropoda</taxon>
        <taxon>Chelicerata</taxon>
        <taxon>Arachnida</taxon>
        <taxon>Acari</taxon>
        <taxon>Parasitiformes</taxon>
        <taxon>Ixodida</taxon>
        <taxon>Ixodoidea</taxon>
        <taxon>Ixodidae</taxon>
        <taxon>Rhipicephalinae</taxon>
        <taxon>Rhipicephalus</taxon>
        <taxon>Boophilus</taxon>
    </lineage>
</organism>
<comment type="caution">
    <text evidence="13">The sequence shown here is derived from an EMBL/GenBank/DDBJ whole genome shotgun (WGS) entry which is preliminary data.</text>
</comment>
<feature type="transmembrane region" description="Helical" evidence="10">
    <location>
        <begin position="12"/>
        <end position="32"/>
    </location>
</feature>
<comment type="subcellular location">
    <subcellularLocation>
        <location evidence="1">Endoplasmic reticulum membrane</location>
        <topology evidence="1">Single-pass type II membrane protein</topology>
    </subcellularLocation>
</comment>
<evidence type="ECO:0000313" key="14">
    <source>
        <dbReference type="Proteomes" id="UP000821866"/>
    </source>
</evidence>
<dbReference type="EMBL" id="JABSTU010000009">
    <property type="protein sequence ID" value="KAH8020426.1"/>
    <property type="molecule type" value="Genomic_DNA"/>
</dbReference>
<dbReference type="Pfam" id="PF09258">
    <property type="entry name" value="Glyco_transf_64"/>
    <property type="match status" value="1"/>
</dbReference>
<keyword evidence="4 10" id="KW-0812">Transmembrane</keyword>